<sequence length="77" mass="7919">MSSDQNKKPTTNAPGSDGTEIPLPSSSGTFEVSDERQVPLSAEGGVYERDNVNEPKLGTAGKDGISIGKDGKPGSKV</sequence>
<feature type="region of interest" description="Disordered" evidence="1">
    <location>
        <begin position="1"/>
        <end position="77"/>
    </location>
</feature>
<feature type="compositionally biased region" description="Polar residues" evidence="1">
    <location>
        <begin position="1"/>
        <end position="14"/>
    </location>
</feature>
<proteinExistence type="predicted"/>
<comment type="caution">
    <text evidence="2">The sequence shown here is derived from an EMBL/GenBank/DDBJ whole genome shotgun (WGS) entry which is preliminary data.</text>
</comment>
<accession>A0A167WK65</accession>
<organism evidence="2 3">
    <name type="scientific">Moelleriella libera RCEF 2490</name>
    <dbReference type="NCBI Taxonomy" id="1081109"/>
    <lineage>
        <taxon>Eukaryota</taxon>
        <taxon>Fungi</taxon>
        <taxon>Dikarya</taxon>
        <taxon>Ascomycota</taxon>
        <taxon>Pezizomycotina</taxon>
        <taxon>Sordariomycetes</taxon>
        <taxon>Hypocreomycetidae</taxon>
        <taxon>Hypocreales</taxon>
        <taxon>Clavicipitaceae</taxon>
        <taxon>Moelleriella</taxon>
    </lineage>
</organism>
<name>A0A167WK65_9HYPO</name>
<reference evidence="2 3" key="1">
    <citation type="journal article" date="2016" name="Genome Biol. Evol.">
        <title>Divergent and convergent evolution of fungal pathogenicity.</title>
        <authorList>
            <person name="Shang Y."/>
            <person name="Xiao G."/>
            <person name="Zheng P."/>
            <person name="Cen K."/>
            <person name="Zhan S."/>
            <person name="Wang C."/>
        </authorList>
    </citation>
    <scope>NUCLEOTIDE SEQUENCE [LARGE SCALE GENOMIC DNA]</scope>
    <source>
        <strain evidence="2 3">RCEF 2490</strain>
    </source>
</reference>
<protein>
    <submittedName>
        <fullName evidence="2">Uncharacterized protein</fullName>
    </submittedName>
</protein>
<dbReference type="Proteomes" id="UP000078544">
    <property type="component" value="Unassembled WGS sequence"/>
</dbReference>
<evidence type="ECO:0000256" key="1">
    <source>
        <dbReference type="SAM" id="MobiDB-lite"/>
    </source>
</evidence>
<gene>
    <name evidence="2" type="ORF">AAL_07898</name>
</gene>
<evidence type="ECO:0000313" key="2">
    <source>
        <dbReference type="EMBL" id="KZZ88955.1"/>
    </source>
</evidence>
<keyword evidence="3" id="KW-1185">Reference proteome</keyword>
<dbReference type="AlphaFoldDB" id="A0A167WK65"/>
<dbReference type="OrthoDB" id="4960687at2759"/>
<dbReference type="EMBL" id="AZGY01000027">
    <property type="protein sequence ID" value="KZZ88955.1"/>
    <property type="molecule type" value="Genomic_DNA"/>
</dbReference>
<evidence type="ECO:0000313" key="3">
    <source>
        <dbReference type="Proteomes" id="UP000078544"/>
    </source>
</evidence>